<comment type="caution">
    <text evidence="1">The sequence shown here is derived from an EMBL/GenBank/DDBJ whole genome shotgun (WGS) entry which is preliminary data.</text>
</comment>
<organism evidence="1 2">
    <name type="scientific">Corynebacterium matruchotii ATCC 33806</name>
    <dbReference type="NCBI Taxonomy" id="566549"/>
    <lineage>
        <taxon>Bacteria</taxon>
        <taxon>Bacillati</taxon>
        <taxon>Actinomycetota</taxon>
        <taxon>Actinomycetes</taxon>
        <taxon>Mycobacteriales</taxon>
        <taxon>Corynebacteriaceae</taxon>
        <taxon>Corynebacterium</taxon>
    </lineage>
</organism>
<dbReference type="AlphaFoldDB" id="C0E1W8"/>
<evidence type="ECO:0000313" key="1">
    <source>
        <dbReference type="EMBL" id="EEG27447.1"/>
    </source>
</evidence>
<gene>
    <name evidence="1" type="ORF">CORMATOL_00972</name>
</gene>
<name>C0E1W8_9CORY</name>
<dbReference type="Proteomes" id="UP000006247">
    <property type="component" value="Unassembled WGS sequence"/>
</dbReference>
<evidence type="ECO:0000313" key="2">
    <source>
        <dbReference type="Proteomes" id="UP000006247"/>
    </source>
</evidence>
<proteinExistence type="predicted"/>
<sequence>MRILITYSCFSTPGEGGRLLNAYCCKEIINQEMDCCESPSFFMEFSNRSITLYS</sequence>
<dbReference type="EMBL" id="ACEB01000016">
    <property type="protein sequence ID" value="EEG27447.1"/>
    <property type="molecule type" value="Genomic_DNA"/>
</dbReference>
<accession>C0E1W8</accession>
<reference evidence="1 2" key="1">
    <citation type="submission" date="2009-01" db="EMBL/GenBank/DDBJ databases">
        <authorList>
            <person name="Fulton L."/>
            <person name="Clifton S."/>
            <person name="Chinwalla A.T."/>
            <person name="Mitreva M."/>
            <person name="Sodergren E."/>
            <person name="Weinstock G."/>
            <person name="Clifton S."/>
            <person name="Dooling D.J."/>
            <person name="Fulton B."/>
            <person name="Minx P."/>
            <person name="Pepin K.H."/>
            <person name="Johnson M."/>
            <person name="Bhonagiri V."/>
            <person name="Nash W.E."/>
            <person name="Mardis E.R."/>
            <person name="Wilson R.K."/>
        </authorList>
    </citation>
    <scope>NUCLEOTIDE SEQUENCE [LARGE SCALE GENOMIC DNA]</scope>
    <source>
        <strain evidence="1 2">ATCC 33806</strain>
    </source>
</reference>
<dbReference type="HOGENOM" id="CLU_3042468_0_0_11"/>
<protein>
    <submittedName>
        <fullName evidence="1">Uncharacterized protein</fullName>
    </submittedName>
</protein>